<dbReference type="EMBL" id="PUHW01000215">
    <property type="protein sequence ID" value="KAG0687793.1"/>
    <property type="molecule type" value="Genomic_DNA"/>
</dbReference>
<dbReference type="GO" id="GO:0045134">
    <property type="term" value="F:UDP phosphatase activity"/>
    <property type="evidence" value="ECO:0007669"/>
    <property type="project" value="TreeGrafter"/>
</dbReference>
<dbReference type="EC" id="3.6.1.42" evidence="5"/>
<evidence type="ECO:0000256" key="10">
    <source>
        <dbReference type="SAM" id="SignalP"/>
    </source>
</evidence>
<evidence type="ECO:0000256" key="4">
    <source>
        <dbReference type="ARBA" id="ARBA00037742"/>
    </source>
</evidence>
<dbReference type="GO" id="GO:0009134">
    <property type="term" value="P:nucleoside diphosphate catabolic process"/>
    <property type="evidence" value="ECO:0007669"/>
    <property type="project" value="TreeGrafter"/>
</dbReference>
<dbReference type="PANTHER" id="PTHR11782:SF83">
    <property type="entry name" value="GUANOSINE-DIPHOSPHATASE"/>
    <property type="match status" value="1"/>
</dbReference>
<keyword evidence="7" id="KW-0547">Nucleotide-binding</keyword>
<evidence type="ECO:0000256" key="7">
    <source>
        <dbReference type="PIRSR" id="PIRSR600407-2"/>
    </source>
</evidence>
<dbReference type="InterPro" id="IPR000407">
    <property type="entry name" value="GDA1_CD39_NTPase"/>
</dbReference>
<dbReference type="GO" id="GO:0000139">
    <property type="term" value="C:Golgi membrane"/>
    <property type="evidence" value="ECO:0007669"/>
    <property type="project" value="UniProtKB-SubCell"/>
</dbReference>
<protein>
    <recommendedName>
        <fullName evidence="5">guanosine-diphosphatase</fullName>
        <ecNumber evidence="5">3.6.1.42</ecNumber>
    </recommendedName>
</protein>
<feature type="compositionally biased region" description="Acidic residues" evidence="9">
    <location>
        <begin position="144"/>
        <end position="153"/>
    </location>
</feature>
<feature type="chain" id="PRO_5040376620" description="guanosine-diphosphatase" evidence="10">
    <location>
        <begin position="32"/>
        <end position="643"/>
    </location>
</feature>
<dbReference type="Pfam" id="PF01150">
    <property type="entry name" value="GDA1_CD39"/>
    <property type="match status" value="1"/>
</dbReference>
<evidence type="ECO:0000313" key="12">
    <source>
        <dbReference type="Proteomes" id="UP000697127"/>
    </source>
</evidence>
<feature type="compositionally biased region" description="Polar residues" evidence="9">
    <location>
        <begin position="61"/>
        <end position="72"/>
    </location>
</feature>
<dbReference type="OrthoDB" id="6372431at2759"/>
<reference evidence="11" key="1">
    <citation type="submission" date="2020-11" db="EMBL/GenBank/DDBJ databases">
        <title>Kefir isolates.</title>
        <authorList>
            <person name="Marcisauskas S."/>
            <person name="Kim Y."/>
            <person name="Blasche S."/>
        </authorList>
    </citation>
    <scope>NUCLEOTIDE SEQUENCE</scope>
    <source>
        <strain evidence="11">Olga-1</strain>
    </source>
</reference>
<evidence type="ECO:0000256" key="5">
    <source>
        <dbReference type="ARBA" id="ARBA00038903"/>
    </source>
</evidence>
<accession>A0A9P6WKQ3</accession>
<comment type="function">
    <text evidence="4">After transfer of sugars to endogenous macromolecular acceptors, the enzyme converts nucleoside diphosphates to nucleoside monophosphates which in turn exit the Golgi lumen in a coupled antiporter reaction, allowing entry of additional nucleotide sugar from the cytosol.</text>
</comment>
<gene>
    <name evidence="11" type="primary">GDA1</name>
    <name evidence="11" type="ORF">C6P40_001855</name>
</gene>
<evidence type="ECO:0000256" key="2">
    <source>
        <dbReference type="ARBA" id="ARBA00009283"/>
    </source>
</evidence>
<dbReference type="GO" id="GO:0006487">
    <property type="term" value="P:protein N-linked glycosylation"/>
    <property type="evidence" value="ECO:0007669"/>
    <property type="project" value="TreeGrafter"/>
</dbReference>
<feature type="compositionally biased region" description="Low complexity" evidence="9">
    <location>
        <begin position="29"/>
        <end position="50"/>
    </location>
</feature>
<feature type="binding site" evidence="7">
    <location>
        <begin position="364"/>
        <end position="368"/>
    </location>
    <ligand>
        <name>ATP</name>
        <dbReference type="ChEBI" id="CHEBI:30616"/>
    </ligand>
</feature>
<keyword evidence="12" id="KW-1185">Reference proteome</keyword>
<organism evidence="11 12">
    <name type="scientific">Pichia californica</name>
    <dbReference type="NCBI Taxonomy" id="460514"/>
    <lineage>
        <taxon>Eukaryota</taxon>
        <taxon>Fungi</taxon>
        <taxon>Dikarya</taxon>
        <taxon>Ascomycota</taxon>
        <taxon>Saccharomycotina</taxon>
        <taxon>Pichiomycetes</taxon>
        <taxon>Pichiales</taxon>
        <taxon>Pichiaceae</taxon>
        <taxon>Pichia</taxon>
    </lineage>
</organism>
<dbReference type="PANTHER" id="PTHR11782">
    <property type="entry name" value="ADENOSINE/GUANOSINE DIPHOSPHATASE"/>
    <property type="match status" value="1"/>
</dbReference>
<feature type="active site" description="Proton acceptor" evidence="6">
    <location>
        <position position="333"/>
    </location>
</feature>
<keyword evidence="7" id="KW-0067">ATP-binding</keyword>
<comment type="similarity">
    <text evidence="2 8">Belongs to the GDA1/CD39 NTPase family.</text>
</comment>
<evidence type="ECO:0000256" key="3">
    <source>
        <dbReference type="ARBA" id="ARBA00022801"/>
    </source>
</evidence>
<feature type="region of interest" description="Disordered" evidence="9">
    <location>
        <begin position="29"/>
        <end position="201"/>
    </location>
</feature>
<dbReference type="GO" id="GO:0005524">
    <property type="term" value="F:ATP binding"/>
    <property type="evidence" value="ECO:0007669"/>
    <property type="project" value="UniProtKB-KW"/>
</dbReference>
<dbReference type="Gene3D" id="3.30.420.150">
    <property type="entry name" value="Exopolyphosphatase. Domain 2"/>
    <property type="match status" value="1"/>
</dbReference>
<name>A0A9P6WKQ3_9ASCO</name>
<evidence type="ECO:0000256" key="1">
    <source>
        <dbReference type="ARBA" id="ARBA00004323"/>
    </source>
</evidence>
<dbReference type="GO" id="GO:0004382">
    <property type="term" value="F:GDP phosphatase activity"/>
    <property type="evidence" value="ECO:0007669"/>
    <property type="project" value="UniProtKB-EC"/>
</dbReference>
<dbReference type="Gene3D" id="3.30.420.40">
    <property type="match status" value="1"/>
</dbReference>
<feature type="compositionally biased region" description="Low complexity" evidence="9">
    <location>
        <begin position="154"/>
        <end position="172"/>
    </location>
</feature>
<evidence type="ECO:0000256" key="9">
    <source>
        <dbReference type="SAM" id="MobiDB-lite"/>
    </source>
</evidence>
<evidence type="ECO:0000256" key="8">
    <source>
        <dbReference type="RuleBase" id="RU003833"/>
    </source>
</evidence>
<keyword evidence="10" id="KW-0732">Signal</keyword>
<evidence type="ECO:0000256" key="6">
    <source>
        <dbReference type="PIRSR" id="PIRSR600407-1"/>
    </source>
</evidence>
<sequence length="643" mass="69070">MIKVGRKSKSFFLGITLVAVLLLVIFTSSNGSSSSSSSSAVKNSGSSSFSEMQKVDMGIGESTSPSNGNGLSDNKDNKDSGLLSGAKIDQDQTAEKEKTHKIGNNGLTDKVDTVSGSDASLKAKDDSIKKAKSEGKTGSFADSPESEALDLDLDPLSTDSNVGSVKGSLKGAAGKGKDVSGKGSSAGKEASKDTGKAKSSSAGSEKDYEYVVMIDAGSTGSRVHVYTFDTSVAPPLLIDEAFQMLKPGLSHFDTDTKGAAASLDPLLKLALDTIPKDKQRCSPVAVKATAGLRLLGTTKSDAILKEVRKHLETSYPFPVVEGEGISIMDGSDEGVYAWITTNYLLNNIGTSKRKETAAVFDLGGGSTQIVFEPTDGDAVLEGEHKYEIEFGGRKFTLYQYSHLGYGLMQARNKVNAELVKADLTSKASKLIPLLESEVKNAIAKVTLENPCVPPGVNADNVVVELEDGEKYAVNFVSPSDASGKDANLCKFLTDTILNKELACKSKSCSFNGIYQPSFDDQFSTIADMFVFSYFYDRLQPIGMPESFTLKEMTNVMENVCAGSHLWDQYFKQETHIKELEDEPLWCLDLNFMVSLLHTGYDIPLNRELKTAKTIGGNELGWCLGASLPLLDKTNWSCKVTKEF</sequence>
<feature type="signal peptide" evidence="10">
    <location>
        <begin position="1"/>
        <end position="31"/>
    </location>
</feature>
<keyword evidence="3 8" id="KW-0378">Hydrolase</keyword>
<dbReference type="GO" id="GO:0017111">
    <property type="term" value="F:ribonucleoside triphosphate phosphatase activity"/>
    <property type="evidence" value="ECO:0007669"/>
    <property type="project" value="TreeGrafter"/>
</dbReference>
<comment type="subcellular location">
    <subcellularLocation>
        <location evidence="1">Golgi apparatus membrane</location>
        <topology evidence="1">Single-pass type II membrane protein</topology>
    </subcellularLocation>
</comment>
<feature type="compositionally biased region" description="Basic and acidic residues" evidence="9">
    <location>
        <begin position="88"/>
        <end position="100"/>
    </location>
</feature>
<dbReference type="Proteomes" id="UP000697127">
    <property type="component" value="Unassembled WGS sequence"/>
</dbReference>
<feature type="compositionally biased region" description="Basic and acidic residues" evidence="9">
    <location>
        <begin position="121"/>
        <end position="135"/>
    </location>
</feature>
<dbReference type="PROSITE" id="PS01238">
    <property type="entry name" value="GDA1_CD39_NTPASE"/>
    <property type="match status" value="1"/>
</dbReference>
<evidence type="ECO:0000313" key="11">
    <source>
        <dbReference type="EMBL" id="KAG0687793.1"/>
    </source>
</evidence>
<dbReference type="AlphaFoldDB" id="A0A9P6WKQ3"/>
<proteinExistence type="inferred from homology"/>
<comment type="caution">
    <text evidence="11">The sequence shown here is derived from an EMBL/GenBank/DDBJ whole genome shotgun (WGS) entry which is preliminary data.</text>
</comment>
<dbReference type="CDD" id="cd24040">
    <property type="entry name" value="ASKHA_NBD_GDA1"/>
    <property type="match status" value="1"/>
</dbReference>